<reference evidence="3" key="1">
    <citation type="submission" date="2023-01" db="EMBL/GenBank/DDBJ databases">
        <title>Metagenome sequencing of chrysophaentin producing Chrysophaeum taylorii.</title>
        <authorList>
            <person name="Davison J."/>
            <person name="Bewley C."/>
        </authorList>
    </citation>
    <scope>NUCLEOTIDE SEQUENCE</scope>
    <source>
        <strain evidence="3">NIES-1699</strain>
    </source>
</reference>
<keyword evidence="4" id="KW-1185">Reference proteome</keyword>
<proteinExistence type="predicted"/>
<dbReference type="InterPro" id="IPR006652">
    <property type="entry name" value="Kelch_1"/>
</dbReference>
<dbReference type="PANTHER" id="PTHR46344">
    <property type="entry name" value="OS02G0202900 PROTEIN"/>
    <property type="match status" value="1"/>
</dbReference>
<accession>A0AAD7XJH8</accession>
<dbReference type="EMBL" id="JAQMWT010000330">
    <property type="protein sequence ID" value="KAJ8604530.1"/>
    <property type="molecule type" value="Genomic_DNA"/>
</dbReference>
<evidence type="ECO:0000313" key="4">
    <source>
        <dbReference type="Proteomes" id="UP001230188"/>
    </source>
</evidence>
<name>A0AAD7XJH8_9STRA</name>
<keyword evidence="1" id="KW-0880">Kelch repeat</keyword>
<dbReference type="AlphaFoldDB" id="A0AAD7XJH8"/>
<dbReference type="InterPro" id="IPR015915">
    <property type="entry name" value="Kelch-typ_b-propeller"/>
</dbReference>
<dbReference type="PANTHER" id="PTHR46344:SF27">
    <property type="entry name" value="KELCH REPEAT SUPERFAMILY PROTEIN"/>
    <property type="match status" value="1"/>
</dbReference>
<dbReference type="SMART" id="SM00612">
    <property type="entry name" value="Kelch"/>
    <property type="match status" value="2"/>
</dbReference>
<organism evidence="3 4">
    <name type="scientific">Chrysophaeum taylorii</name>
    <dbReference type="NCBI Taxonomy" id="2483200"/>
    <lineage>
        <taxon>Eukaryota</taxon>
        <taxon>Sar</taxon>
        <taxon>Stramenopiles</taxon>
        <taxon>Ochrophyta</taxon>
        <taxon>Pelagophyceae</taxon>
        <taxon>Pelagomonadales</taxon>
        <taxon>Pelagomonadaceae</taxon>
        <taxon>Chrysophaeum</taxon>
    </lineage>
</organism>
<dbReference type="Gene3D" id="2.120.10.80">
    <property type="entry name" value="Kelch-type beta propeller"/>
    <property type="match status" value="2"/>
</dbReference>
<keyword evidence="2" id="KW-0677">Repeat</keyword>
<gene>
    <name evidence="3" type="ORF">CTAYLR_000963</name>
</gene>
<dbReference type="Pfam" id="PF01344">
    <property type="entry name" value="Kelch_1"/>
    <property type="match status" value="1"/>
</dbReference>
<protein>
    <submittedName>
        <fullName evidence="3">Uncharacterized protein</fullName>
    </submittedName>
</protein>
<dbReference type="Proteomes" id="UP001230188">
    <property type="component" value="Unassembled WGS sequence"/>
</dbReference>
<evidence type="ECO:0000256" key="2">
    <source>
        <dbReference type="ARBA" id="ARBA00022737"/>
    </source>
</evidence>
<dbReference type="SUPFAM" id="SSF117281">
    <property type="entry name" value="Kelch motif"/>
    <property type="match status" value="1"/>
</dbReference>
<evidence type="ECO:0000313" key="3">
    <source>
        <dbReference type="EMBL" id="KAJ8604530.1"/>
    </source>
</evidence>
<evidence type="ECO:0000256" key="1">
    <source>
        <dbReference type="ARBA" id="ARBA00022441"/>
    </source>
</evidence>
<sequence length="433" mass="49000">MARRRHQRRPKGTEVSPLLFRRLRDFLLYDVVAWLPGSALEAVEATCKRLAAMLSEKKGAGLLRIRRFEVGCAEEGIIALVAPKNSIRPVWDVVGITPGFGKCWRRERTRQQPDAAIAALEHELFVVGGQPDHVAHGAMATVKCYDARDDEWFDLPPLKHARRRCGCAFVDGRLVVAGGLDADCKPVLEVEIFDPDSQSWGSLPSLPVHAWARDGGEFVPSYFGRSSSLLVVGKKLFLLNTAHRICHLFCLHDAQTWRECSPMPEYAAPYLCHQAISTVVFDRRIYVILQRHTGDTTMVEGLRVYDPDLDDWTAKSRPPTLDSYGTRLKAPVCPDGRGRDDSTQFLLVLRDRLTLVSSALEAAYFDPNTETWTSPTPLIPHHRYPFNTCQCRLCTTSWTDHHPRTTDKQYSLKLCRRFTDHNYLVSASTLRLF</sequence>
<comment type="caution">
    <text evidence="3">The sequence shown here is derived from an EMBL/GenBank/DDBJ whole genome shotgun (WGS) entry which is preliminary data.</text>
</comment>